<accession>A0A0E9RBT7</accession>
<dbReference type="AlphaFoldDB" id="A0A0E9RBT7"/>
<dbReference type="EMBL" id="GBXM01074534">
    <property type="protein sequence ID" value="JAH34043.1"/>
    <property type="molecule type" value="Transcribed_RNA"/>
</dbReference>
<proteinExistence type="predicted"/>
<organism evidence="1">
    <name type="scientific">Anguilla anguilla</name>
    <name type="common">European freshwater eel</name>
    <name type="synonym">Muraena anguilla</name>
    <dbReference type="NCBI Taxonomy" id="7936"/>
    <lineage>
        <taxon>Eukaryota</taxon>
        <taxon>Metazoa</taxon>
        <taxon>Chordata</taxon>
        <taxon>Craniata</taxon>
        <taxon>Vertebrata</taxon>
        <taxon>Euteleostomi</taxon>
        <taxon>Actinopterygii</taxon>
        <taxon>Neopterygii</taxon>
        <taxon>Teleostei</taxon>
        <taxon>Anguilliformes</taxon>
        <taxon>Anguillidae</taxon>
        <taxon>Anguilla</taxon>
    </lineage>
</organism>
<reference evidence="1" key="2">
    <citation type="journal article" date="2015" name="Fish Shellfish Immunol.">
        <title>Early steps in the European eel (Anguilla anguilla)-Vibrio vulnificus interaction in the gills: Role of the RtxA13 toxin.</title>
        <authorList>
            <person name="Callol A."/>
            <person name="Pajuelo D."/>
            <person name="Ebbesson L."/>
            <person name="Teles M."/>
            <person name="MacKenzie S."/>
            <person name="Amaro C."/>
        </authorList>
    </citation>
    <scope>NUCLEOTIDE SEQUENCE</scope>
</reference>
<protein>
    <submittedName>
        <fullName evidence="1">Uncharacterized protein</fullName>
    </submittedName>
</protein>
<sequence>MATSIQYANNASWVCLSGHILSSMIKLFM</sequence>
<evidence type="ECO:0000313" key="1">
    <source>
        <dbReference type="EMBL" id="JAH26616.1"/>
    </source>
</evidence>
<name>A0A0E9RBT7_ANGAN</name>
<dbReference type="EMBL" id="GBXM01081961">
    <property type="protein sequence ID" value="JAH26616.1"/>
    <property type="molecule type" value="Transcribed_RNA"/>
</dbReference>
<reference evidence="1" key="1">
    <citation type="submission" date="2014-11" db="EMBL/GenBank/DDBJ databases">
        <authorList>
            <person name="Amaro Gonzalez C."/>
        </authorList>
    </citation>
    <scope>NUCLEOTIDE SEQUENCE</scope>
</reference>